<dbReference type="GO" id="GO:0045022">
    <property type="term" value="P:early endosome to late endosome transport"/>
    <property type="evidence" value="ECO:0007669"/>
    <property type="project" value="TreeGrafter"/>
</dbReference>
<feature type="compositionally biased region" description="Basic and acidic residues" evidence="3">
    <location>
        <begin position="35"/>
        <end position="63"/>
    </location>
</feature>
<dbReference type="InterPro" id="IPR003114">
    <property type="entry name" value="Phox_assoc"/>
</dbReference>
<feature type="compositionally biased region" description="Basic and acidic residues" evidence="3">
    <location>
        <begin position="324"/>
        <end position="337"/>
    </location>
</feature>
<keyword evidence="2" id="KW-0963">Cytoplasm</keyword>
<dbReference type="InterPro" id="IPR051837">
    <property type="entry name" value="SortingNexin/PXDomain-PKLike"/>
</dbReference>
<dbReference type="PROSITE" id="PS51207">
    <property type="entry name" value="PXA"/>
    <property type="match status" value="1"/>
</dbReference>
<evidence type="ECO:0000256" key="3">
    <source>
        <dbReference type="SAM" id="MobiDB-lite"/>
    </source>
</evidence>
<feature type="region of interest" description="Disordered" evidence="3">
    <location>
        <begin position="396"/>
        <end position="423"/>
    </location>
</feature>
<evidence type="ECO:0000256" key="2">
    <source>
        <dbReference type="ARBA" id="ARBA00022490"/>
    </source>
</evidence>
<sequence length="644" mass="70845">MTGAAPSPRANTPKPTIQVSAPSAHSASTAQQQQQKREQQKREQQEREQEQQREREQQPEQQHETQTQTQTPPPSKLSPPENRRPGRNRSAPDYLSDKATAAFIRRVLCPQQTGDKARSAPAPIDELLPPLTSRNDVDLQLYAFIAVILREFVQAWYNKITPDETFVAEVVQIIAHCTRTLEQRLRKVDLESLLFDEIPDLLDRHISARRASRHAIARPPTEVDPREVYHSLCPLPYLSPVPKPDAPETVTLQLENETAYRRILVQGVLAILLPTEDLENPCLTSLVGQILSETIIGNVIANKAAQPWLLYEGLSILARNVSEARKGEQGRRGDPGKSSHRRSRSELNSSSPSTPQPVAPLSSFAHRLLISALHWMFLAYALVRLLVTTLASASSFPRRTGRSSGSGSGGDIGEKGYMTSGAGAGDTSLGGSSLVEDGPLKVPVVDFRVWACIANLIDLRSRMPWLSGGISMVQLGLLEGPGRIASLDGALDRFLSHHIQSLFTPTHLPPLLRSLRAALFPNNAPGTPSLRPPSNDAELVALRHRTAALLAGLVPPRLYALYFSGRPPWKGVRGGEAVDSSPLDDSLDLFFGDEYCNKHLMYGVLELVLVRLMPELSEKQVGELMAERLGVMDPASMDRYPLAP</sequence>
<feature type="compositionally biased region" description="Polar residues" evidence="3">
    <location>
        <begin position="9"/>
        <end position="30"/>
    </location>
</feature>
<organism evidence="5 6">
    <name type="scientific">Cephalotrichum gorgonifer</name>
    <dbReference type="NCBI Taxonomy" id="2041049"/>
    <lineage>
        <taxon>Eukaryota</taxon>
        <taxon>Fungi</taxon>
        <taxon>Dikarya</taxon>
        <taxon>Ascomycota</taxon>
        <taxon>Pezizomycotina</taxon>
        <taxon>Sordariomycetes</taxon>
        <taxon>Hypocreomycetidae</taxon>
        <taxon>Microascales</taxon>
        <taxon>Microascaceae</taxon>
        <taxon>Cephalotrichum</taxon>
    </lineage>
</organism>
<feature type="region of interest" description="Disordered" evidence="3">
    <location>
        <begin position="1"/>
        <end position="95"/>
    </location>
</feature>
<dbReference type="AlphaFoldDB" id="A0AAE8MW09"/>
<keyword evidence="6" id="KW-1185">Reference proteome</keyword>
<protein>
    <submittedName>
        <fullName evidence="5">Related to MSS51 protein</fullName>
    </submittedName>
</protein>
<evidence type="ECO:0000259" key="4">
    <source>
        <dbReference type="PROSITE" id="PS51207"/>
    </source>
</evidence>
<evidence type="ECO:0000313" key="6">
    <source>
        <dbReference type="Proteomes" id="UP001187682"/>
    </source>
</evidence>
<name>A0AAE8MW09_9PEZI</name>
<dbReference type="Proteomes" id="UP001187682">
    <property type="component" value="Unassembled WGS sequence"/>
</dbReference>
<proteinExistence type="predicted"/>
<evidence type="ECO:0000313" key="5">
    <source>
        <dbReference type="EMBL" id="SPO01113.1"/>
    </source>
</evidence>
<gene>
    <name evidence="5" type="ORF">DNG_03860</name>
</gene>
<dbReference type="SMART" id="SM00313">
    <property type="entry name" value="PXA"/>
    <property type="match status" value="1"/>
</dbReference>
<feature type="domain" description="PXA" evidence="4">
    <location>
        <begin position="134"/>
        <end position="322"/>
    </location>
</feature>
<accession>A0AAE8MW09</accession>
<dbReference type="GO" id="GO:0005769">
    <property type="term" value="C:early endosome"/>
    <property type="evidence" value="ECO:0007669"/>
    <property type="project" value="TreeGrafter"/>
</dbReference>
<dbReference type="EMBL" id="ONZQ02000004">
    <property type="protein sequence ID" value="SPO01113.1"/>
    <property type="molecule type" value="Genomic_DNA"/>
</dbReference>
<reference evidence="5" key="1">
    <citation type="submission" date="2018-03" db="EMBL/GenBank/DDBJ databases">
        <authorList>
            <person name="Guldener U."/>
        </authorList>
    </citation>
    <scope>NUCLEOTIDE SEQUENCE</scope>
</reference>
<dbReference type="GO" id="GO:0005770">
    <property type="term" value="C:late endosome"/>
    <property type="evidence" value="ECO:0007669"/>
    <property type="project" value="TreeGrafter"/>
</dbReference>
<dbReference type="GO" id="GO:0035091">
    <property type="term" value="F:phosphatidylinositol binding"/>
    <property type="evidence" value="ECO:0007669"/>
    <property type="project" value="TreeGrafter"/>
</dbReference>
<dbReference type="Pfam" id="PF02194">
    <property type="entry name" value="PXA"/>
    <property type="match status" value="1"/>
</dbReference>
<dbReference type="PANTHER" id="PTHR22999">
    <property type="entry name" value="PX SERINE/THREONINE KINASE PXK"/>
    <property type="match status" value="1"/>
</dbReference>
<dbReference type="PANTHER" id="PTHR22999:SF23">
    <property type="entry name" value="SORTING NEXIN-16"/>
    <property type="match status" value="1"/>
</dbReference>
<comment type="subcellular location">
    <subcellularLocation>
        <location evidence="1">Cytoplasm</location>
    </subcellularLocation>
</comment>
<comment type="caution">
    <text evidence="5">The sequence shown here is derived from an EMBL/GenBank/DDBJ whole genome shotgun (WGS) entry which is preliminary data.</text>
</comment>
<evidence type="ECO:0000256" key="1">
    <source>
        <dbReference type="ARBA" id="ARBA00004496"/>
    </source>
</evidence>
<feature type="region of interest" description="Disordered" evidence="3">
    <location>
        <begin position="324"/>
        <end position="358"/>
    </location>
</feature>